<accession>A0ABS7HV80</accession>
<evidence type="ECO:0000313" key="2">
    <source>
        <dbReference type="Proteomes" id="UP000777440"/>
    </source>
</evidence>
<name>A0ABS7HV80_9MICO</name>
<comment type="caution">
    <text evidence="1">The sequence shown here is derived from an EMBL/GenBank/DDBJ whole genome shotgun (WGS) entry which is preliminary data.</text>
</comment>
<dbReference type="RefSeq" id="WP_220339003.1">
    <property type="nucleotide sequence ID" value="NZ_JAEUAX010000002.1"/>
</dbReference>
<dbReference type="Proteomes" id="UP000777440">
    <property type="component" value="Unassembled WGS sequence"/>
</dbReference>
<proteinExistence type="predicted"/>
<organism evidence="1 2">
    <name type="scientific">Microbacterium ureisolvens</name>
    <dbReference type="NCBI Taxonomy" id="2781186"/>
    <lineage>
        <taxon>Bacteria</taxon>
        <taxon>Bacillati</taxon>
        <taxon>Actinomycetota</taxon>
        <taxon>Actinomycetes</taxon>
        <taxon>Micrococcales</taxon>
        <taxon>Microbacteriaceae</taxon>
        <taxon>Microbacterium</taxon>
    </lineage>
</organism>
<reference evidence="1 2" key="1">
    <citation type="journal article" date="2021" name="MBio">
        <title>Poor Competitiveness of Bradyrhizobium in Pigeon Pea Root Colonization in Indian Soils.</title>
        <authorList>
            <person name="Chalasani D."/>
            <person name="Basu A."/>
            <person name="Pullabhotla S.V.S.R.N."/>
            <person name="Jorrin B."/>
            <person name="Neal A.L."/>
            <person name="Poole P.S."/>
            <person name="Podile A.R."/>
            <person name="Tkacz A."/>
        </authorList>
    </citation>
    <scope>NUCLEOTIDE SEQUENCE [LARGE SCALE GENOMIC DNA]</scope>
    <source>
        <strain evidence="1 2">HU12</strain>
    </source>
</reference>
<protein>
    <submittedName>
        <fullName evidence="1">Uncharacterized protein</fullName>
    </submittedName>
</protein>
<dbReference type="EMBL" id="JAEUAX010000002">
    <property type="protein sequence ID" value="MBW9109257.1"/>
    <property type="molecule type" value="Genomic_DNA"/>
</dbReference>
<keyword evidence="2" id="KW-1185">Reference proteome</keyword>
<evidence type="ECO:0000313" key="1">
    <source>
        <dbReference type="EMBL" id="MBW9109257.1"/>
    </source>
</evidence>
<gene>
    <name evidence="1" type="ORF">JNB61_05705</name>
</gene>
<sequence length="52" mass="5927">MREHIEILIVALGDVLRGTAHPAAEPRRRRPRVARSTYVPVLRDAPTTRFAH</sequence>